<protein>
    <submittedName>
        <fullName evidence="1">Uncharacterized protein</fullName>
    </submittedName>
</protein>
<dbReference type="Proteomes" id="UP000769528">
    <property type="component" value="Unassembled WGS sequence"/>
</dbReference>
<keyword evidence="2" id="KW-1185">Reference proteome</keyword>
<accession>A0A9P8PFZ9</accession>
<reference evidence="1" key="1">
    <citation type="journal article" date="2021" name="Open Biol.">
        <title>Shared evolutionary footprints suggest mitochondrial oxidative damage underlies multiple complex I losses in fungi.</title>
        <authorList>
            <person name="Schikora-Tamarit M.A."/>
            <person name="Marcet-Houben M."/>
            <person name="Nosek J."/>
            <person name="Gabaldon T."/>
        </authorList>
    </citation>
    <scope>NUCLEOTIDE SEQUENCE</scope>
    <source>
        <strain evidence="1">CBS6341</strain>
    </source>
</reference>
<organism evidence="1 2">
    <name type="scientific">Wickerhamomyces mucosus</name>
    <dbReference type="NCBI Taxonomy" id="1378264"/>
    <lineage>
        <taxon>Eukaryota</taxon>
        <taxon>Fungi</taxon>
        <taxon>Dikarya</taxon>
        <taxon>Ascomycota</taxon>
        <taxon>Saccharomycotina</taxon>
        <taxon>Saccharomycetes</taxon>
        <taxon>Phaffomycetales</taxon>
        <taxon>Wickerhamomycetaceae</taxon>
        <taxon>Wickerhamomyces</taxon>
    </lineage>
</organism>
<comment type="caution">
    <text evidence="1">The sequence shown here is derived from an EMBL/GenBank/DDBJ whole genome shotgun (WGS) entry which is preliminary data.</text>
</comment>
<dbReference type="AlphaFoldDB" id="A0A9P8PFZ9"/>
<proteinExistence type="predicted"/>
<name>A0A9P8PFZ9_9ASCO</name>
<evidence type="ECO:0000313" key="2">
    <source>
        <dbReference type="Proteomes" id="UP000769528"/>
    </source>
</evidence>
<gene>
    <name evidence="1" type="ORF">WICMUC_004654</name>
</gene>
<dbReference type="EMBL" id="JAEUBF010001281">
    <property type="protein sequence ID" value="KAH3671357.1"/>
    <property type="molecule type" value="Genomic_DNA"/>
</dbReference>
<reference evidence="1" key="2">
    <citation type="submission" date="2021-01" db="EMBL/GenBank/DDBJ databases">
        <authorList>
            <person name="Schikora-Tamarit M.A."/>
        </authorList>
    </citation>
    <scope>NUCLEOTIDE SEQUENCE</scope>
    <source>
        <strain evidence="1">CBS6341</strain>
    </source>
</reference>
<evidence type="ECO:0000313" key="1">
    <source>
        <dbReference type="EMBL" id="KAH3671357.1"/>
    </source>
</evidence>
<sequence>MFKSKVLDKIPPEVWTDIIEYVGCYADLQELKLVNNKFESLVCGMIGVFAIHHVLISAKEDRRRLSLTWEKLNHLIKPTVEANYKTPSRNISKIFIHFCETDELGTDENKLLFKTVCNNFKYVVIEYHHYENLYKRYSMYDKYDDFFHNISSAFELVKYTTQGTNLFHIDFLQSMNFAKEFEDFDAYECANLYRQAKASYDLGKPEPIFDLEMTWLDHRQVFISHYMCGLLTLYSNQNIQYNSQSKELVFNSRSDFHSIDYNASTVLSPKTALITNRPETFPLLLDASNPTYNSKLITMDMVFVTSQPITKKAKISAWLRKKLRKLKFDGGMNTDEDSDKKSKHFTKYIAHLENLIKELSISDYLMHLTRTGRFLIREKKVGTWEDVFKNNQVNENEKLPYLYNSFIIDQRRSVKVLPTIYRDCLSGFDSWHPGLPQLLWKDLVNHAYQRDNIQNLYLTLFRPLLSSRIDIEKDTRLNDYIYFIRFKICYNEYQIKDNINKDLEIAKVALDRLSKKKPIRNIVQRTPEYKTEKNSKIPPFCPLTEFDFRTLPR</sequence>